<protein>
    <submittedName>
        <fullName evidence="3">Glycosyltransferase, group 2 family protein</fullName>
        <ecNumber evidence="3">2.4.-.-</ecNumber>
    </submittedName>
</protein>
<organism evidence="3 4">
    <name type="scientific">Segatella oris F0302</name>
    <dbReference type="NCBI Taxonomy" id="649760"/>
    <lineage>
        <taxon>Bacteria</taxon>
        <taxon>Pseudomonadati</taxon>
        <taxon>Bacteroidota</taxon>
        <taxon>Bacteroidia</taxon>
        <taxon>Bacteroidales</taxon>
        <taxon>Prevotellaceae</taxon>
        <taxon>Segatella</taxon>
    </lineage>
</organism>
<dbReference type="HOGENOM" id="CLU_549626_0_0_10"/>
<dbReference type="InterPro" id="IPR050256">
    <property type="entry name" value="Glycosyltransferase_2"/>
</dbReference>
<keyword evidence="3" id="KW-0808">Transferase</keyword>
<dbReference type="InterPro" id="IPR001173">
    <property type="entry name" value="Glyco_trans_2-like"/>
</dbReference>
<dbReference type="PANTHER" id="PTHR48090">
    <property type="entry name" value="UNDECAPRENYL-PHOSPHATE 4-DEOXY-4-FORMAMIDO-L-ARABINOSE TRANSFERASE-RELATED"/>
    <property type="match status" value="1"/>
</dbReference>
<keyword evidence="1" id="KW-1133">Transmembrane helix</keyword>
<dbReference type="InterPro" id="IPR002123">
    <property type="entry name" value="Plipid/glycerol_acylTrfase"/>
</dbReference>
<dbReference type="GO" id="GO:0016746">
    <property type="term" value="F:acyltransferase activity"/>
    <property type="evidence" value="ECO:0007669"/>
    <property type="project" value="InterPro"/>
</dbReference>
<proteinExistence type="predicted"/>
<dbReference type="Pfam" id="PF00535">
    <property type="entry name" value="Glycos_transf_2"/>
    <property type="match status" value="1"/>
</dbReference>
<evidence type="ECO:0000259" key="2">
    <source>
        <dbReference type="SMART" id="SM00563"/>
    </source>
</evidence>
<dbReference type="GO" id="GO:0016757">
    <property type="term" value="F:glycosyltransferase activity"/>
    <property type="evidence" value="ECO:0007669"/>
    <property type="project" value="UniProtKB-KW"/>
</dbReference>
<keyword evidence="1" id="KW-0812">Transmembrane</keyword>
<feature type="transmembrane region" description="Helical" evidence="1">
    <location>
        <begin position="285"/>
        <end position="308"/>
    </location>
</feature>
<reference evidence="3 4" key="1">
    <citation type="submission" date="2009-11" db="EMBL/GenBank/DDBJ databases">
        <authorList>
            <person name="Weinstock G."/>
            <person name="Sodergren E."/>
            <person name="Clifton S."/>
            <person name="Fulton L."/>
            <person name="Fulton B."/>
            <person name="Courtney L."/>
            <person name="Fronick C."/>
            <person name="Harrison M."/>
            <person name="Strong C."/>
            <person name="Farmer C."/>
            <person name="Delahaunty K."/>
            <person name="Markovic C."/>
            <person name="Hall O."/>
            <person name="Minx P."/>
            <person name="Tomlinson C."/>
            <person name="Mitreva M."/>
            <person name="Nelson J."/>
            <person name="Hou S."/>
            <person name="Wollam A."/>
            <person name="Pepin K.H."/>
            <person name="Johnson M."/>
            <person name="Bhonagiri V."/>
            <person name="Nash W.E."/>
            <person name="Warren W."/>
            <person name="Chinwalla A."/>
            <person name="Mardis E.R."/>
            <person name="Wilson R.K."/>
        </authorList>
    </citation>
    <scope>NUCLEOTIDE SEQUENCE [LARGE SCALE GENOMIC DNA]</scope>
    <source>
        <strain evidence="3 4">F0302</strain>
    </source>
</reference>
<dbReference type="Pfam" id="PF01553">
    <property type="entry name" value="Acyltransferase"/>
    <property type="match status" value="1"/>
</dbReference>
<dbReference type="PANTHER" id="PTHR48090:SF7">
    <property type="entry name" value="RFBJ PROTEIN"/>
    <property type="match status" value="1"/>
</dbReference>
<name>D1QT52_9BACT</name>
<dbReference type="EC" id="2.4.-.-" evidence="3"/>
<keyword evidence="1" id="KW-0472">Membrane</keyword>
<comment type="caution">
    <text evidence="3">The sequence shown here is derived from an EMBL/GenBank/DDBJ whole genome shotgun (WGS) entry which is preliminary data.</text>
</comment>
<dbReference type="InterPro" id="IPR029044">
    <property type="entry name" value="Nucleotide-diphossugar_trans"/>
</dbReference>
<dbReference type="SUPFAM" id="SSF53448">
    <property type="entry name" value="Nucleotide-diphospho-sugar transferases"/>
    <property type="match status" value="1"/>
</dbReference>
<dbReference type="Gene3D" id="3.90.550.10">
    <property type="entry name" value="Spore Coat Polysaccharide Biosynthesis Protein SpsA, Chain A"/>
    <property type="match status" value="1"/>
</dbReference>
<dbReference type="EMBL" id="ACUZ02000036">
    <property type="protein sequence ID" value="EFB31505.1"/>
    <property type="molecule type" value="Genomic_DNA"/>
</dbReference>
<evidence type="ECO:0000313" key="4">
    <source>
        <dbReference type="Proteomes" id="UP000004079"/>
    </source>
</evidence>
<evidence type="ECO:0000256" key="1">
    <source>
        <dbReference type="SAM" id="Phobius"/>
    </source>
</evidence>
<dbReference type="CDD" id="cd04179">
    <property type="entry name" value="DPM_DPG-synthase_like"/>
    <property type="match status" value="1"/>
</dbReference>
<dbReference type="SMART" id="SM00563">
    <property type="entry name" value="PlsC"/>
    <property type="match status" value="1"/>
</dbReference>
<dbReference type="Proteomes" id="UP000004079">
    <property type="component" value="Unassembled WGS sequence"/>
</dbReference>
<dbReference type="SUPFAM" id="SSF69593">
    <property type="entry name" value="Glycerol-3-phosphate (1)-acyltransferase"/>
    <property type="match status" value="1"/>
</dbReference>
<dbReference type="STRING" id="649760.HMPREF0971_02179"/>
<dbReference type="RefSeq" id="WP_004374115.1">
    <property type="nucleotide sequence ID" value="NZ_GG703886.1"/>
</dbReference>
<gene>
    <name evidence="3" type="ORF">HMPREF0971_02179</name>
</gene>
<feature type="domain" description="Phospholipid/glycerol acyltransferase" evidence="2">
    <location>
        <begin position="357"/>
        <end position="466"/>
    </location>
</feature>
<keyword evidence="3" id="KW-0328">Glycosyltransferase</keyword>
<sequence length="525" mass="60577">MEIRTIQKDRKEGASKFNLRHTLLYTEKGLPDSNIKEQLRRRSICVVIPTYNNGGTIKAVVEETLCYCDDVIVVADGCTDNTMDILHGIAHITIVSYPQNKGKGHALKMGFRKALEAGFSYAITLDGDGQHYPEDILLFLKANQEFPQSLIIGNRQLEGADRSGGSKFANQFSNFWFYVQTGRALKDTQTGYRLYPLRKLHGLSLLTSRYEAELELLVFASWHGVKIVSVPVGVYYPPRAERVSHFRPGMDFARISMLNTVLCILAVVYGLPLRLGRLFMLFLRTAYSLLFFLFFTLVIFTPFVWVYTRFGKMTEKKRYRLHLLIYHASRFVMIHHGIPGTKFHYKMPDGLDFNIPRIIICNHQSHLDLMCQLVFTPKIVFLTNAWVWNNPFYGSLIRNAEYLPVKEGIEEIMPHLRSLIERGYSIAVYPEGTRSKDCRIGRFHQGAFYLAKEFNLEVLPMYLYGPGKILPKTSYHLHKGTFYIEADKPLTQEELSAMGDLKKQASTMRRRYIQKYEEIANRLEQ</sequence>
<dbReference type="CDD" id="cd07989">
    <property type="entry name" value="LPLAT_AGPAT-like"/>
    <property type="match status" value="1"/>
</dbReference>
<accession>D1QT52</accession>
<feature type="transmembrane region" description="Helical" evidence="1">
    <location>
        <begin position="252"/>
        <end position="273"/>
    </location>
</feature>
<dbReference type="AlphaFoldDB" id="D1QT52"/>
<evidence type="ECO:0000313" key="3">
    <source>
        <dbReference type="EMBL" id="EFB31505.1"/>
    </source>
</evidence>